<dbReference type="NCBIfam" id="TIGR00838">
    <property type="entry name" value="argH"/>
    <property type="match status" value="1"/>
</dbReference>
<dbReference type="GO" id="GO:0005829">
    <property type="term" value="C:cytosol"/>
    <property type="evidence" value="ECO:0007669"/>
    <property type="project" value="TreeGrafter"/>
</dbReference>
<evidence type="ECO:0000256" key="1">
    <source>
        <dbReference type="ARBA" id="ARBA00000985"/>
    </source>
</evidence>
<dbReference type="EMBL" id="SOEG01000005">
    <property type="protein sequence ID" value="TDX52653.1"/>
    <property type="molecule type" value="Genomic_DNA"/>
</dbReference>
<dbReference type="SUPFAM" id="SSF48557">
    <property type="entry name" value="L-aspartase-like"/>
    <property type="match status" value="1"/>
</dbReference>
<dbReference type="PRINTS" id="PR00145">
    <property type="entry name" value="ARGSUCLYASE"/>
</dbReference>
<comment type="caution">
    <text evidence="14">The sequence shown here is derived from an EMBL/GenBank/DDBJ whole genome shotgun (WGS) entry which is preliminary data.</text>
</comment>
<accession>A0A4R8HAP3</accession>
<comment type="similarity">
    <text evidence="4">In the N-terminal section; belongs to the lyase 1 family. Argininosuccinate lyase subfamily.</text>
</comment>
<dbReference type="InterPro" id="IPR024083">
    <property type="entry name" value="Fumarase/histidase_N"/>
</dbReference>
<dbReference type="GO" id="GO:0004056">
    <property type="term" value="F:argininosuccinate lyase activity"/>
    <property type="evidence" value="ECO:0007669"/>
    <property type="project" value="UniProtKB-UniRule"/>
</dbReference>
<evidence type="ECO:0000259" key="12">
    <source>
        <dbReference type="Pfam" id="PF00206"/>
    </source>
</evidence>
<keyword evidence="7 10" id="KW-0055">Arginine biosynthesis</keyword>
<dbReference type="Gene3D" id="1.20.200.10">
    <property type="entry name" value="Fumarase/aspartase (Central domain)"/>
    <property type="match status" value="1"/>
</dbReference>
<evidence type="ECO:0000256" key="6">
    <source>
        <dbReference type="ARBA" id="ARBA00022490"/>
    </source>
</evidence>
<evidence type="ECO:0000259" key="13">
    <source>
        <dbReference type="Pfam" id="PF14698"/>
    </source>
</evidence>
<sequence length="453" mass="51027">MKLWAGRFQESTDKLVEEFNASIGFDYKLAKYDIEGSMAHAKMLAHCGIISKVDSQEIISGLEEILAEVNAGEFEFTVELEDIHMNIEKRLTDKIGAVGGKLHTARSRNDQVALDVRLYLRDQINQIKELVKQLEKVLLDLAEENIDIIMPGYTHLQRAQPIRLAHHLIAYQQKLKRDYERLSDCYKRVNILPLGSGALAGTKFSIDREFVAQELGFAGVSQNSLDAVSDRDFVIEFLAASSTIMMHLSRLSEELILWSSSEFDFVEISDAFCTGSSIMPQKKNPDIPELVRGKTGRVYGHLTQLLVTMKGLPLAYNKDMQEDKEGLFDTVDTVKVSLEIFARMMANTKFKAQNMKNATEGGFVNATDVADYLVDKGIPFREAHEVVGKTVLYCIQENKKLSDLSLAEWKIFSDVFDEDIYHAIAVETCVDARDTIGGPAIEEIKRVLEQEKN</sequence>
<proteinExistence type="inferred from homology"/>
<dbReference type="GO" id="GO:0042450">
    <property type="term" value="P:L-arginine biosynthetic process via ornithine"/>
    <property type="evidence" value="ECO:0007669"/>
    <property type="project" value="UniProtKB-UniRule"/>
</dbReference>
<dbReference type="Pfam" id="PF00206">
    <property type="entry name" value="Lyase_1"/>
    <property type="match status" value="1"/>
</dbReference>
<name>A0A4R8HAP3_9FIRM</name>
<dbReference type="PROSITE" id="PS00163">
    <property type="entry name" value="FUMARATE_LYASES"/>
    <property type="match status" value="1"/>
</dbReference>
<dbReference type="InterPro" id="IPR000362">
    <property type="entry name" value="Fumarate_lyase_fam"/>
</dbReference>
<comment type="similarity">
    <text evidence="10">Belongs to the lyase 1 family. Argininosuccinate lyase subfamily.</text>
</comment>
<dbReference type="PRINTS" id="PR00149">
    <property type="entry name" value="FUMRATELYASE"/>
</dbReference>
<feature type="domain" description="Fumarate lyase N-terminal" evidence="12">
    <location>
        <begin position="6"/>
        <end position="300"/>
    </location>
</feature>
<comment type="subcellular location">
    <subcellularLocation>
        <location evidence="2 10">Cytoplasm</location>
    </subcellularLocation>
</comment>
<evidence type="ECO:0000256" key="10">
    <source>
        <dbReference type="HAMAP-Rule" id="MF_00006"/>
    </source>
</evidence>
<feature type="domain" description="Argininosuccinate lyase C-terminal" evidence="13">
    <location>
        <begin position="363"/>
        <end position="431"/>
    </location>
</feature>
<keyword evidence="15" id="KW-1185">Reference proteome</keyword>
<evidence type="ECO:0000256" key="3">
    <source>
        <dbReference type="ARBA" id="ARBA00004941"/>
    </source>
</evidence>
<comment type="pathway">
    <text evidence="3 10">Amino-acid biosynthesis; L-arginine biosynthesis; L-arginine from L-ornithine and carbamoyl phosphate: step 3/3.</text>
</comment>
<reference evidence="14 15" key="1">
    <citation type="submission" date="2019-03" db="EMBL/GenBank/DDBJ databases">
        <title>Subsurface microbial communities from deep shales in Ohio and West Virginia, USA.</title>
        <authorList>
            <person name="Wrighton K."/>
        </authorList>
    </citation>
    <scope>NUCLEOTIDE SEQUENCE [LARGE SCALE GENOMIC DNA]</scope>
    <source>
        <strain evidence="14 15">MSL 6dP</strain>
    </source>
</reference>
<keyword evidence="11" id="KW-0175">Coiled coil</keyword>
<dbReference type="InterPro" id="IPR008948">
    <property type="entry name" value="L-Aspartase-like"/>
</dbReference>
<dbReference type="FunFam" id="1.10.275.10:FF:000002">
    <property type="entry name" value="Argininosuccinate lyase"/>
    <property type="match status" value="1"/>
</dbReference>
<organism evidence="14 15">
    <name type="scientific">Orenia marismortui</name>
    <dbReference type="NCBI Taxonomy" id="46469"/>
    <lineage>
        <taxon>Bacteria</taxon>
        <taxon>Bacillati</taxon>
        <taxon>Bacillota</taxon>
        <taxon>Clostridia</taxon>
        <taxon>Halanaerobiales</taxon>
        <taxon>Halobacteroidaceae</taxon>
        <taxon>Orenia</taxon>
    </lineage>
</organism>
<dbReference type="CDD" id="cd01359">
    <property type="entry name" value="Argininosuccinate_lyase"/>
    <property type="match status" value="1"/>
</dbReference>
<dbReference type="AlphaFoldDB" id="A0A4R8HAP3"/>
<comment type="catalytic activity">
    <reaction evidence="1 10">
        <text>2-(N(omega)-L-arginino)succinate = fumarate + L-arginine</text>
        <dbReference type="Rhea" id="RHEA:24020"/>
        <dbReference type="ChEBI" id="CHEBI:29806"/>
        <dbReference type="ChEBI" id="CHEBI:32682"/>
        <dbReference type="ChEBI" id="CHEBI:57472"/>
        <dbReference type="EC" id="4.3.2.1"/>
    </reaction>
</comment>
<dbReference type="Gene3D" id="1.10.275.10">
    <property type="entry name" value="Fumarase/aspartase (N-terminal domain)"/>
    <property type="match status" value="1"/>
</dbReference>
<gene>
    <name evidence="10" type="primary">argH</name>
    <name evidence="14" type="ORF">C7959_1057</name>
</gene>
<dbReference type="Gene3D" id="1.10.40.30">
    <property type="entry name" value="Fumarase/aspartase (C-terminal domain)"/>
    <property type="match status" value="1"/>
</dbReference>
<keyword evidence="6 10" id="KW-0963">Cytoplasm</keyword>
<evidence type="ECO:0000256" key="9">
    <source>
        <dbReference type="ARBA" id="ARBA00023239"/>
    </source>
</evidence>
<dbReference type="InterPro" id="IPR022761">
    <property type="entry name" value="Fumarate_lyase_N"/>
</dbReference>
<evidence type="ECO:0000256" key="5">
    <source>
        <dbReference type="ARBA" id="ARBA00012338"/>
    </source>
</evidence>
<dbReference type="InterPro" id="IPR029419">
    <property type="entry name" value="Arg_succ_lyase_C"/>
</dbReference>
<evidence type="ECO:0000256" key="4">
    <source>
        <dbReference type="ARBA" id="ARBA00005552"/>
    </source>
</evidence>
<dbReference type="PANTHER" id="PTHR43814:SF1">
    <property type="entry name" value="ARGININOSUCCINATE LYASE"/>
    <property type="match status" value="1"/>
</dbReference>
<keyword evidence="9 10" id="KW-0456">Lyase</keyword>
<evidence type="ECO:0000256" key="8">
    <source>
        <dbReference type="ARBA" id="ARBA00022605"/>
    </source>
</evidence>
<keyword evidence="8 10" id="KW-0028">Amino-acid biosynthesis</keyword>
<evidence type="ECO:0000313" key="15">
    <source>
        <dbReference type="Proteomes" id="UP000295832"/>
    </source>
</evidence>
<dbReference type="Pfam" id="PF14698">
    <property type="entry name" value="ASL_C2"/>
    <property type="match status" value="1"/>
</dbReference>
<dbReference type="FunFam" id="1.20.200.10:FF:000006">
    <property type="entry name" value="Argininosuccinate lyase"/>
    <property type="match status" value="1"/>
</dbReference>
<evidence type="ECO:0000256" key="2">
    <source>
        <dbReference type="ARBA" id="ARBA00004496"/>
    </source>
</evidence>
<dbReference type="Proteomes" id="UP000295832">
    <property type="component" value="Unassembled WGS sequence"/>
</dbReference>
<protein>
    <recommendedName>
        <fullName evidence="5 10">Argininosuccinate lyase</fullName>
        <shortName evidence="10">ASAL</shortName>
        <ecNumber evidence="5 10">4.3.2.1</ecNumber>
    </recommendedName>
    <alternativeName>
        <fullName evidence="10">Arginosuccinase</fullName>
    </alternativeName>
</protein>
<evidence type="ECO:0000256" key="11">
    <source>
        <dbReference type="SAM" id="Coils"/>
    </source>
</evidence>
<dbReference type="EC" id="4.3.2.1" evidence="5 10"/>
<dbReference type="FunFam" id="1.10.40.30:FF:000001">
    <property type="entry name" value="Argininosuccinate lyase"/>
    <property type="match status" value="1"/>
</dbReference>
<dbReference type="UniPathway" id="UPA00068">
    <property type="reaction ID" value="UER00114"/>
</dbReference>
<dbReference type="STRING" id="926561.GCA_000379025_00300"/>
<evidence type="ECO:0000256" key="7">
    <source>
        <dbReference type="ARBA" id="ARBA00022571"/>
    </source>
</evidence>
<feature type="coiled-coil region" evidence="11">
    <location>
        <begin position="120"/>
        <end position="147"/>
    </location>
</feature>
<dbReference type="InterPro" id="IPR009049">
    <property type="entry name" value="Argininosuccinate_lyase"/>
</dbReference>
<evidence type="ECO:0000313" key="14">
    <source>
        <dbReference type="EMBL" id="TDX52653.1"/>
    </source>
</evidence>
<dbReference type="RefSeq" id="WP_134115334.1">
    <property type="nucleotide sequence ID" value="NZ_SOEG01000005.1"/>
</dbReference>
<dbReference type="InterPro" id="IPR020557">
    <property type="entry name" value="Fumarate_lyase_CS"/>
</dbReference>
<dbReference type="HAMAP" id="MF_00006">
    <property type="entry name" value="Arg_succ_lyase"/>
    <property type="match status" value="1"/>
</dbReference>
<dbReference type="PANTHER" id="PTHR43814">
    <property type="entry name" value="ARGININOSUCCINATE LYASE"/>
    <property type="match status" value="1"/>
</dbReference>